<feature type="transmembrane region" description="Helical" evidence="1">
    <location>
        <begin position="77"/>
        <end position="97"/>
    </location>
</feature>
<reference evidence="2 3" key="1">
    <citation type="submission" date="2018-07" db="EMBL/GenBank/DDBJ databases">
        <title>Genome analysis of Larkinella rosea.</title>
        <authorList>
            <person name="Zhou Z."/>
            <person name="Wang G."/>
        </authorList>
    </citation>
    <scope>NUCLEOTIDE SEQUENCE [LARGE SCALE GENOMIC DNA]</scope>
    <source>
        <strain evidence="3">zzj9</strain>
    </source>
</reference>
<organism evidence="2 3">
    <name type="scientific">Larkinella punicea</name>
    <dbReference type="NCBI Taxonomy" id="2315727"/>
    <lineage>
        <taxon>Bacteria</taxon>
        <taxon>Pseudomonadati</taxon>
        <taxon>Bacteroidota</taxon>
        <taxon>Cytophagia</taxon>
        <taxon>Cytophagales</taxon>
        <taxon>Spirosomataceae</taxon>
        <taxon>Larkinella</taxon>
    </lineage>
</organism>
<keyword evidence="1" id="KW-0812">Transmembrane</keyword>
<evidence type="ECO:0008006" key="4">
    <source>
        <dbReference type="Google" id="ProtNLM"/>
    </source>
</evidence>
<evidence type="ECO:0000313" key="3">
    <source>
        <dbReference type="Proteomes" id="UP000253383"/>
    </source>
</evidence>
<keyword evidence="1" id="KW-1133">Transmembrane helix</keyword>
<sequence>MKISKELIEKYHSGHCTPDEKKAVEAWLFDDEATTEPTLPLPTGESKFEIREEMWNEIATVLPSRQKPAVLAFFRPFWRQAAAVLLICLAGVAVFYLKNREADSGVIVVNNVSDTANQNLHESAYSIAIGPKSNVEINHETGRIDFCGAMMINPNRDIELTIQGICARPDEKSEKRILKKGQNYIALNYGNAANPNEVIILPQGSLTGLPPLMQRQLMMQFDI</sequence>
<dbReference type="OrthoDB" id="1345370at2"/>
<comment type="caution">
    <text evidence="2">The sequence shown here is derived from an EMBL/GenBank/DDBJ whole genome shotgun (WGS) entry which is preliminary data.</text>
</comment>
<name>A0A368JM37_9BACT</name>
<dbReference type="EMBL" id="QOWE01000021">
    <property type="protein sequence ID" value="RCR67211.1"/>
    <property type="molecule type" value="Genomic_DNA"/>
</dbReference>
<gene>
    <name evidence="2" type="ORF">DUE52_23140</name>
</gene>
<evidence type="ECO:0000313" key="2">
    <source>
        <dbReference type="EMBL" id="RCR67211.1"/>
    </source>
</evidence>
<dbReference type="AlphaFoldDB" id="A0A368JM37"/>
<proteinExistence type="predicted"/>
<keyword evidence="3" id="KW-1185">Reference proteome</keyword>
<accession>A0A368JM37</accession>
<dbReference type="RefSeq" id="WP_114408442.1">
    <property type="nucleotide sequence ID" value="NZ_QOWE01000021.1"/>
</dbReference>
<dbReference type="Proteomes" id="UP000253383">
    <property type="component" value="Unassembled WGS sequence"/>
</dbReference>
<evidence type="ECO:0000256" key="1">
    <source>
        <dbReference type="SAM" id="Phobius"/>
    </source>
</evidence>
<protein>
    <recommendedName>
        <fullName evidence="4">FecR protein domain-containing protein</fullName>
    </recommendedName>
</protein>
<keyword evidence="1" id="KW-0472">Membrane</keyword>